<organism evidence="1 2">
    <name type="scientific">Acaulospora morrowiae</name>
    <dbReference type="NCBI Taxonomy" id="94023"/>
    <lineage>
        <taxon>Eukaryota</taxon>
        <taxon>Fungi</taxon>
        <taxon>Fungi incertae sedis</taxon>
        <taxon>Mucoromycota</taxon>
        <taxon>Glomeromycotina</taxon>
        <taxon>Glomeromycetes</taxon>
        <taxon>Diversisporales</taxon>
        <taxon>Acaulosporaceae</taxon>
        <taxon>Acaulospora</taxon>
    </lineage>
</organism>
<keyword evidence="2" id="KW-1185">Reference proteome</keyword>
<protein>
    <submittedName>
        <fullName evidence="1">502_t:CDS:1</fullName>
    </submittedName>
</protein>
<sequence>MQQEVQIFWVLFLYLHTPQTSITTNKAIWLELAGVQKMDKGKTFMETPNYRF</sequence>
<accession>A0A9N9JAR0</accession>
<comment type="caution">
    <text evidence="1">The sequence shown here is derived from an EMBL/GenBank/DDBJ whole genome shotgun (WGS) entry which is preliminary data.</text>
</comment>
<reference evidence="1" key="1">
    <citation type="submission" date="2021-06" db="EMBL/GenBank/DDBJ databases">
        <authorList>
            <person name="Kallberg Y."/>
            <person name="Tangrot J."/>
            <person name="Rosling A."/>
        </authorList>
    </citation>
    <scope>NUCLEOTIDE SEQUENCE</scope>
    <source>
        <strain evidence="1">CL551</strain>
    </source>
</reference>
<feature type="non-terminal residue" evidence="1">
    <location>
        <position position="1"/>
    </location>
</feature>
<gene>
    <name evidence="1" type="ORF">AMORRO_LOCUS16652</name>
</gene>
<evidence type="ECO:0000313" key="1">
    <source>
        <dbReference type="EMBL" id="CAG8772023.1"/>
    </source>
</evidence>
<dbReference type="AlphaFoldDB" id="A0A9N9JAR0"/>
<dbReference type="EMBL" id="CAJVPV010047102">
    <property type="protein sequence ID" value="CAG8772023.1"/>
    <property type="molecule type" value="Genomic_DNA"/>
</dbReference>
<evidence type="ECO:0000313" key="2">
    <source>
        <dbReference type="Proteomes" id="UP000789342"/>
    </source>
</evidence>
<feature type="non-terminal residue" evidence="1">
    <location>
        <position position="52"/>
    </location>
</feature>
<name>A0A9N9JAR0_9GLOM</name>
<proteinExistence type="predicted"/>
<dbReference type="Proteomes" id="UP000789342">
    <property type="component" value="Unassembled WGS sequence"/>
</dbReference>